<keyword evidence="2" id="KW-1185">Reference proteome</keyword>
<reference evidence="1" key="1">
    <citation type="submission" date="2021-06" db="EMBL/GenBank/DDBJ databases">
        <authorList>
            <person name="Kallberg Y."/>
            <person name="Tangrot J."/>
            <person name="Rosling A."/>
        </authorList>
    </citation>
    <scope>NUCLEOTIDE SEQUENCE</scope>
    <source>
        <strain evidence="1">87-6 pot B 2015</strain>
    </source>
</reference>
<evidence type="ECO:0000313" key="2">
    <source>
        <dbReference type="Proteomes" id="UP000789375"/>
    </source>
</evidence>
<dbReference type="AlphaFoldDB" id="A0A9N8V315"/>
<dbReference type="EMBL" id="CAJVPP010000021">
    <property type="protein sequence ID" value="CAG8435382.1"/>
    <property type="molecule type" value="Genomic_DNA"/>
</dbReference>
<evidence type="ECO:0000313" key="1">
    <source>
        <dbReference type="EMBL" id="CAG8435382.1"/>
    </source>
</evidence>
<organism evidence="1 2">
    <name type="scientific">Funneliformis mosseae</name>
    <name type="common">Endomycorrhizal fungus</name>
    <name type="synonym">Glomus mosseae</name>
    <dbReference type="NCBI Taxonomy" id="27381"/>
    <lineage>
        <taxon>Eukaryota</taxon>
        <taxon>Fungi</taxon>
        <taxon>Fungi incertae sedis</taxon>
        <taxon>Mucoromycota</taxon>
        <taxon>Glomeromycotina</taxon>
        <taxon>Glomeromycetes</taxon>
        <taxon>Glomerales</taxon>
        <taxon>Glomeraceae</taxon>
        <taxon>Funneliformis</taxon>
    </lineage>
</organism>
<sequence>MFSEFIVSLYDFSRKRKREEKLQRESTVTNSSYNSEKDNQVILKILREFEKTISSGNDQNHVTSSESDLLSVKQDDDMIQEASLDKNQIIE</sequence>
<proteinExistence type="predicted"/>
<comment type="caution">
    <text evidence="1">The sequence shown here is derived from an EMBL/GenBank/DDBJ whole genome shotgun (WGS) entry which is preliminary data.</text>
</comment>
<accession>A0A9N8V315</accession>
<name>A0A9N8V315_FUNMO</name>
<dbReference type="Proteomes" id="UP000789375">
    <property type="component" value="Unassembled WGS sequence"/>
</dbReference>
<protein>
    <submittedName>
        <fullName evidence="1">10747_t:CDS:1</fullName>
    </submittedName>
</protein>
<gene>
    <name evidence="1" type="ORF">FMOSSE_LOCUS239</name>
</gene>